<keyword evidence="1" id="KW-0812">Transmembrane</keyword>
<evidence type="ECO:0000313" key="3">
    <source>
        <dbReference type="Proteomes" id="UP000736583"/>
    </source>
</evidence>
<dbReference type="Proteomes" id="UP000736583">
    <property type="component" value="Unassembled WGS sequence"/>
</dbReference>
<evidence type="ECO:0000313" key="2">
    <source>
        <dbReference type="EMBL" id="MBU5592758.1"/>
    </source>
</evidence>
<keyword evidence="3" id="KW-1185">Reference proteome</keyword>
<gene>
    <name evidence="2" type="ORF">KQI89_13460</name>
</gene>
<feature type="transmembrane region" description="Helical" evidence="1">
    <location>
        <begin position="21"/>
        <end position="37"/>
    </location>
</feature>
<keyword evidence="1" id="KW-0472">Membrane</keyword>
<feature type="transmembrane region" description="Helical" evidence="1">
    <location>
        <begin position="101"/>
        <end position="121"/>
    </location>
</feature>
<protein>
    <recommendedName>
        <fullName evidence="4">Membrane-spanning protein</fullName>
    </recommendedName>
</protein>
<dbReference type="Pfam" id="PF09997">
    <property type="entry name" value="DUF2238"/>
    <property type="match status" value="1"/>
</dbReference>
<feature type="transmembrane region" description="Helical" evidence="1">
    <location>
        <begin position="72"/>
        <end position="95"/>
    </location>
</feature>
<dbReference type="EMBL" id="JAHLQL010000005">
    <property type="protein sequence ID" value="MBU5592758.1"/>
    <property type="molecule type" value="Genomic_DNA"/>
</dbReference>
<feature type="transmembrane region" description="Helical" evidence="1">
    <location>
        <begin position="43"/>
        <end position="60"/>
    </location>
</feature>
<comment type="caution">
    <text evidence="2">The sequence shown here is derived from an EMBL/GenBank/DDBJ whole genome shotgun (WGS) entry which is preliminary data.</text>
</comment>
<evidence type="ECO:0000256" key="1">
    <source>
        <dbReference type="SAM" id="Phobius"/>
    </source>
</evidence>
<dbReference type="InterPro" id="IPR014509">
    <property type="entry name" value="YjdF-like"/>
</dbReference>
<keyword evidence="1" id="KW-1133">Transmembrane helix</keyword>
<dbReference type="RefSeq" id="WP_216457493.1">
    <property type="nucleotide sequence ID" value="NZ_JAHLQL010000005.1"/>
</dbReference>
<accession>A0ABS6F3A9</accession>
<reference evidence="2 3" key="1">
    <citation type="submission" date="2021-06" db="EMBL/GenBank/DDBJ databases">
        <authorList>
            <person name="Sun Q."/>
            <person name="Li D."/>
        </authorList>
    </citation>
    <scope>NUCLEOTIDE SEQUENCE [LARGE SCALE GENOMIC DNA]</scope>
    <source>
        <strain evidence="2 3">MSJ-4</strain>
    </source>
</reference>
<evidence type="ECO:0008006" key="4">
    <source>
        <dbReference type="Google" id="ProtNLM"/>
    </source>
</evidence>
<organism evidence="2 3">
    <name type="scientific">Clostridium simiarum</name>
    <dbReference type="NCBI Taxonomy" id="2841506"/>
    <lineage>
        <taxon>Bacteria</taxon>
        <taxon>Bacillati</taxon>
        <taxon>Bacillota</taxon>
        <taxon>Clostridia</taxon>
        <taxon>Eubacteriales</taxon>
        <taxon>Clostridiaceae</taxon>
        <taxon>Clostridium</taxon>
    </lineage>
</organism>
<feature type="transmembrane region" description="Helical" evidence="1">
    <location>
        <begin position="173"/>
        <end position="193"/>
    </location>
</feature>
<sequence length="219" mass="25211">MNKNQIKKHKLPYNYEKIFESIFFILISISIVINIVYKNTEGTFSSILTLVTIIIPRYILKKSSIKVSSYLYLFVLLFIFLSMFLGKILGFYYTFPRWDKMLHILSGFILVLIGFVMFFILSKKDMRGKIPSIVIVLFALFFSVAMAGVWEIFEFTTDSIFGFTSQNESLLDTMGDIISGTVGAIIASILGYLHLKGRSNRLFTQIIDYTINENNHIIK</sequence>
<feature type="transmembrane region" description="Helical" evidence="1">
    <location>
        <begin position="133"/>
        <end position="153"/>
    </location>
</feature>
<name>A0ABS6F3A9_9CLOT</name>
<proteinExistence type="predicted"/>